<evidence type="ECO:0000256" key="4">
    <source>
        <dbReference type="ARBA" id="ARBA00015253"/>
    </source>
</evidence>
<dbReference type="EMBL" id="KV745459">
    <property type="protein sequence ID" value="OCK74538.1"/>
    <property type="molecule type" value="Genomic_DNA"/>
</dbReference>
<proteinExistence type="inferred from homology"/>
<gene>
    <name evidence="11" type="ORF">K432DRAFT_437936</name>
</gene>
<dbReference type="PANTHER" id="PTHR14513:SF0">
    <property type="entry name" value="PROTECTION OF TELOMERES PROTEIN 1"/>
    <property type="match status" value="1"/>
</dbReference>
<evidence type="ECO:0000313" key="12">
    <source>
        <dbReference type="Proteomes" id="UP000250266"/>
    </source>
</evidence>
<dbReference type="Pfam" id="PF16686">
    <property type="entry name" value="POT1PC"/>
    <property type="match status" value="1"/>
</dbReference>
<keyword evidence="7" id="KW-0238">DNA-binding</keyword>
<dbReference type="Gene3D" id="2.40.50.140">
    <property type="entry name" value="Nucleic acid-binding proteins"/>
    <property type="match status" value="3"/>
</dbReference>
<evidence type="ECO:0000256" key="5">
    <source>
        <dbReference type="ARBA" id="ARBA00022454"/>
    </source>
</evidence>
<feature type="domain" description="Telomeric single stranded DNA binding POT1/Cdc13" evidence="10">
    <location>
        <begin position="15"/>
        <end position="146"/>
    </location>
</feature>
<accession>A0A8E2J9R8</accession>
<comment type="similarity">
    <text evidence="3">Belongs to the telombin family.</text>
</comment>
<dbReference type="PANTHER" id="PTHR14513">
    <property type="entry name" value="PROTECTION OF TELOMERES 1"/>
    <property type="match status" value="1"/>
</dbReference>
<protein>
    <recommendedName>
        <fullName evidence="4">Protection of telomeres protein 1</fullName>
    </recommendedName>
</protein>
<dbReference type="Pfam" id="PF02765">
    <property type="entry name" value="POT1"/>
    <property type="match status" value="1"/>
</dbReference>
<keyword evidence="5" id="KW-0158">Chromosome</keyword>
<keyword evidence="6" id="KW-0779">Telomere</keyword>
<name>A0A8E2J9R8_9PEZI</name>
<evidence type="ECO:0000256" key="9">
    <source>
        <dbReference type="SAM" id="MobiDB-lite"/>
    </source>
</evidence>
<evidence type="ECO:0000256" key="3">
    <source>
        <dbReference type="ARBA" id="ARBA00008442"/>
    </source>
</evidence>
<reference evidence="11 12" key="1">
    <citation type="journal article" date="2016" name="Nat. Commun.">
        <title>Ectomycorrhizal ecology is imprinted in the genome of the dominant symbiotic fungus Cenococcum geophilum.</title>
        <authorList>
            <consortium name="DOE Joint Genome Institute"/>
            <person name="Peter M."/>
            <person name="Kohler A."/>
            <person name="Ohm R.A."/>
            <person name="Kuo A."/>
            <person name="Krutzmann J."/>
            <person name="Morin E."/>
            <person name="Arend M."/>
            <person name="Barry K.W."/>
            <person name="Binder M."/>
            <person name="Choi C."/>
            <person name="Clum A."/>
            <person name="Copeland A."/>
            <person name="Grisel N."/>
            <person name="Haridas S."/>
            <person name="Kipfer T."/>
            <person name="LaButti K."/>
            <person name="Lindquist E."/>
            <person name="Lipzen A."/>
            <person name="Maire R."/>
            <person name="Meier B."/>
            <person name="Mihaltcheva S."/>
            <person name="Molinier V."/>
            <person name="Murat C."/>
            <person name="Poggeler S."/>
            <person name="Quandt C.A."/>
            <person name="Sperisen C."/>
            <person name="Tritt A."/>
            <person name="Tisserant E."/>
            <person name="Crous P.W."/>
            <person name="Henrissat B."/>
            <person name="Nehls U."/>
            <person name="Egli S."/>
            <person name="Spatafora J.W."/>
            <person name="Grigoriev I.V."/>
            <person name="Martin F.M."/>
        </authorList>
    </citation>
    <scope>NUCLEOTIDE SEQUENCE [LARGE SCALE GENOMIC DNA]</scope>
    <source>
        <strain evidence="11 12">CBS 459.81</strain>
    </source>
</reference>
<dbReference type="SMART" id="SM00976">
    <property type="entry name" value="Telo_bind"/>
    <property type="match status" value="1"/>
</dbReference>
<dbReference type="GO" id="GO:0000783">
    <property type="term" value="C:nuclear telomere cap complex"/>
    <property type="evidence" value="ECO:0007669"/>
    <property type="project" value="TreeGrafter"/>
</dbReference>
<feature type="compositionally biased region" description="Basic and acidic residues" evidence="9">
    <location>
        <begin position="393"/>
        <end position="404"/>
    </location>
</feature>
<dbReference type="GO" id="GO:0010521">
    <property type="term" value="F:telomerase inhibitor activity"/>
    <property type="evidence" value="ECO:0007669"/>
    <property type="project" value="TreeGrafter"/>
</dbReference>
<evidence type="ECO:0000256" key="7">
    <source>
        <dbReference type="ARBA" id="ARBA00023125"/>
    </source>
</evidence>
<feature type="compositionally biased region" description="Basic residues" evidence="9">
    <location>
        <begin position="379"/>
        <end position="392"/>
    </location>
</feature>
<dbReference type="Proteomes" id="UP000250266">
    <property type="component" value="Unassembled WGS sequence"/>
</dbReference>
<comment type="subcellular location">
    <subcellularLocation>
        <location evidence="2">Chromosome</location>
        <location evidence="2">Telomere</location>
    </subcellularLocation>
    <subcellularLocation>
        <location evidence="1">Nucleus</location>
    </subcellularLocation>
</comment>
<evidence type="ECO:0000256" key="2">
    <source>
        <dbReference type="ARBA" id="ARBA00004574"/>
    </source>
</evidence>
<dbReference type="InterPro" id="IPR011564">
    <property type="entry name" value="Telomer_end-bd_POT1/Cdc13"/>
</dbReference>
<evidence type="ECO:0000256" key="8">
    <source>
        <dbReference type="ARBA" id="ARBA00023242"/>
    </source>
</evidence>
<dbReference type="AlphaFoldDB" id="A0A8E2J9R8"/>
<dbReference type="GO" id="GO:0098505">
    <property type="term" value="F:G-rich strand telomeric DNA binding"/>
    <property type="evidence" value="ECO:0007669"/>
    <property type="project" value="TreeGrafter"/>
</dbReference>
<keyword evidence="12" id="KW-1185">Reference proteome</keyword>
<dbReference type="InterPro" id="IPR012340">
    <property type="entry name" value="NA-bd_OB-fold"/>
</dbReference>
<organism evidence="11 12">
    <name type="scientific">Lepidopterella palustris CBS 459.81</name>
    <dbReference type="NCBI Taxonomy" id="1314670"/>
    <lineage>
        <taxon>Eukaryota</taxon>
        <taxon>Fungi</taxon>
        <taxon>Dikarya</taxon>
        <taxon>Ascomycota</taxon>
        <taxon>Pezizomycotina</taxon>
        <taxon>Dothideomycetes</taxon>
        <taxon>Pleosporomycetidae</taxon>
        <taxon>Mytilinidiales</taxon>
        <taxon>Argynnaceae</taxon>
        <taxon>Lepidopterella</taxon>
    </lineage>
</organism>
<dbReference type="InterPro" id="IPR032042">
    <property type="entry name" value="POT1PC"/>
</dbReference>
<evidence type="ECO:0000259" key="10">
    <source>
        <dbReference type="SMART" id="SM00976"/>
    </source>
</evidence>
<dbReference type="SUPFAM" id="SSF50249">
    <property type="entry name" value="Nucleic acid-binding proteins"/>
    <property type="match status" value="2"/>
</dbReference>
<feature type="region of interest" description="Disordered" evidence="9">
    <location>
        <begin position="377"/>
        <end position="406"/>
    </location>
</feature>
<evidence type="ECO:0000256" key="6">
    <source>
        <dbReference type="ARBA" id="ARBA00022895"/>
    </source>
</evidence>
<dbReference type="GO" id="GO:0016233">
    <property type="term" value="P:telomere capping"/>
    <property type="evidence" value="ECO:0007669"/>
    <property type="project" value="TreeGrafter"/>
</dbReference>
<evidence type="ECO:0000256" key="1">
    <source>
        <dbReference type="ARBA" id="ARBA00004123"/>
    </source>
</evidence>
<sequence>MLADTNMELKPPDGFVSLNKASTSINQLVRVIGVVTDYLPPKKSSGTDWGCTFSLQDLSMINGTSQNPALRVRMFRSQENYLPHIEALGDVVVIRNLRIRNDTRFGLIGISCNTTEEIHFPASRIPIPELKETFAGGKTLLGHTATPPGCHLPTLAEQMYAIALHHALPSPTPLFASNNFVIPPPTGPKSKVGGKAVSNILNQKYSLIKDLGPQQYADLIGEVVKIYPGMTEVDIYITDYTENSFLYLYRTPEELAADGNPDGDSFGYTTNGPKKQWQGPFGQMTLPVRLWYPHADWTRQNIREGEVVLLRNTHIKFSQAGKLEGALHQDMKFPEQVDVRKFHSNPQDSRLDDLKKRKADYESRHGAVSLDAALGGKNKVLKKKPKRQKAQKPKPEHITLDGQEKGPTISTNLGHNQHIRSGYTDIRITPVSDILENPHLSYKTPTGIESTLPFINAKYRARVRVVDFWPPNLEDFSRRLDNSDYCPLASNSVSDSGSEADDSEIRKKWEWAFSLLVEDATTPSSIKEAPSRMNLVVAQDGAEFLLKMDAVDLREDTRALNQLKEILFILWGDLEELKSSNAALPPHPGASRTASSNPFECCIQEYGVAVPTPEGGVKWQRMHRMFATTVI</sequence>
<dbReference type="InterPro" id="IPR028389">
    <property type="entry name" value="POT1"/>
</dbReference>
<dbReference type="OrthoDB" id="2186770at2759"/>
<dbReference type="GO" id="GO:0032210">
    <property type="term" value="P:regulation of telomere maintenance via telomerase"/>
    <property type="evidence" value="ECO:0007669"/>
    <property type="project" value="TreeGrafter"/>
</dbReference>
<dbReference type="FunFam" id="2.40.50.140:FF:000303">
    <property type="entry name" value="Protection of telomeres protein 1"/>
    <property type="match status" value="1"/>
</dbReference>
<keyword evidence="8" id="KW-0539">Nucleus</keyword>
<evidence type="ECO:0000313" key="11">
    <source>
        <dbReference type="EMBL" id="OCK74538.1"/>
    </source>
</evidence>